<reference evidence="2 9" key="3">
    <citation type="submission" date="2023-08" db="EMBL/GenBank/DDBJ databases">
        <title>Whole genome sequencing of Staphylococcus chromogenes NNSch 2386.</title>
        <authorList>
            <person name="Kropotov V.S."/>
            <person name="Boriskina E.V."/>
            <person name="Gordinskaya N.A."/>
            <person name="Shkurkina I.S."/>
            <person name="Kryazhev D.V."/>
            <person name="Alekseeva A.E."/>
            <person name="Makhova M.A."/>
        </authorList>
    </citation>
    <scope>NUCLEOTIDE SEQUENCE [LARGE SCALE GENOMIC DNA]</scope>
    <source>
        <strain evidence="2 9">NNSch 2386</strain>
    </source>
</reference>
<dbReference type="EMBL" id="PZCM01000021">
    <property type="protein sequence ID" value="PTG25435.1"/>
    <property type="molecule type" value="Genomic_DNA"/>
</dbReference>
<keyword evidence="1" id="KW-1133">Transmembrane helix</keyword>
<feature type="transmembrane region" description="Helical" evidence="1">
    <location>
        <begin position="93"/>
        <end position="124"/>
    </location>
</feature>
<dbReference type="EMBL" id="JAVGJF010000045">
    <property type="protein sequence ID" value="MDQ7175859.1"/>
    <property type="molecule type" value="Genomic_DNA"/>
</dbReference>
<feature type="transmembrane region" description="Helical" evidence="1">
    <location>
        <begin position="69"/>
        <end position="87"/>
    </location>
</feature>
<dbReference type="Proteomes" id="UP000242144">
    <property type="component" value="Unassembled WGS sequence"/>
</dbReference>
<evidence type="ECO:0000256" key="1">
    <source>
        <dbReference type="SAM" id="Phobius"/>
    </source>
</evidence>
<keyword evidence="1" id="KW-0812">Transmembrane</keyword>
<dbReference type="Proteomes" id="UP000242008">
    <property type="component" value="Unassembled WGS sequence"/>
</dbReference>
<dbReference type="RefSeq" id="WP_037577235.1">
    <property type="nucleotide sequence ID" value="NZ_CP084719.1"/>
</dbReference>
<protein>
    <submittedName>
        <fullName evidence="3">Uncharacterized protein</fullName>
    </submittedName>
</protein>
<proteinExistence type="predicted"/>
<accession>A0AAE5SYZ1</accession>
<evidence type="ECO:0000313" key="3">
    <source>
        <dbReference type="EMBL" id="PTG12920.1"/>
    </source>
</evidence>
<organism evidence="3 8">
    <name type="scientific">Staphylococcus chromogenes</name>
    <name type="common">Staphylococcus hyicus subsp. chromogenes</name>
    <dbReference type="NCBI Taxonomy" id="46126"/>
    <lineage>
        <taxon>Bacteria</taxon>
        <taxon>Bacillati</taxon>
        <taxon>Bacillota</taxon>
        <taxon>Bacilli</taxon>
        <taxon>Bacillales</taxon>
        <taxon>Staphylococcaceae</taxon>
        <taxon>Staphylococcus</taxon>
    </lineage>
</organism>
<gene>
    <name evidence="4" type="ORF">BU638_10990</name>
    <name evidence="3" type="ORF">BU653_08305</name>
    <name evidence="5" type="ORF">BU676_07055</name>
    <name evidence="2" type="ORF">RCF65_07645</name>
</gene>
<dbReference type="AlphaFoldDB" id="A0AAE5SYZ1"/>
<keyword evidence="6" id="KW-1185">Reference proteome</keyword>
<name>A0AAE5SYZ1_STACR</name>
<feature type="transmembrane region" description="Helical" evidence="1">
    <location>
        <begin position="6"/>
        <end position="38"/>
    </location>
</feature>
<reference evidence="3" key="2">
    <citation type="submission" date="2018-03" db="EMBL/GenBank/DDBJ databases">
        <authorList>
            <person name="Naushad S."/>
        </authorList>
    </citation>
    <scope>NUCLEOTIDE SEQUENCE</scope>
    <source>
        <strain evidence="4">SNUC 105</strain>
        <strain evidence="5">SNUC 1363</strain>
        <strain evidence="3">SNUC 505</strain>
    </source>
</reference>
<sequence length="136" mass="15133">MKLHRYWVPLLIFSTLINLLSIKGFPLALGTLYLPVLFKVVQMQMNLSEGLLEEKVHARVFIHNNQKGIIISVLCCLAITVALYVYLNDFYSALTGFLGVLIAMSPVTLALGVILYIVSAIAVVQAVKYKFSTENN</sequence>
<evidence type="ECO:0000313" key="7">
    <source>
        <dbReference type="Proteomes" id="UP000242144"/>
    </source>
</evidence>
<evidence type="ECO:0000313" key="4">
    <source>
        <dbReference type="EMBL" id="PTG25435.1"/>
    </source>
</evidence>
<dbReference type="EMBL" id="PZBZ01000043">
    <property type="protein sequence ID" value="PTG12920.1"/>
    <property type="molecule type" value="Genomic_DNA"/>
</dbReference>
<comment type="caution">
    <text evidence="3">The sequence shown here is derived from an EMBL/GenBank/DDBJ whole genome shotgun (WGS) entry which is preliminary data.</text>
</comment>
<evidence type="ECO:0000313" key="6">
    <source>
        <dbReference type="Proteomes" id="UP000242008"/>
    </source>
</evidence>
<dbReference type="Proteomes" id="UP000242704">
    <property type="component" value="Unassembled WGS sequence"/>
</dbReference>
<evidence type="ECO:0000313" key="5">
    <source>
        <dbReference type="EMBL" id="PTG69492.1"/>
    </source>
</evidence>
<evidence type="ECO:0000313" key="2">
    <source>
        <dbReference type="EMBL" id="MDQ7175859.1"/>
    </source>
</evidence>
<evidence type="ECO:0000313" key="8">
    <source>
        <dbReference type="Proteomes" id="UP000242704"/>
    </source>
</evidence>
<reference evidence="6 7" key="1">
    <citation type="journal article" date="2016" name="Front. Microbiol.">
        <title>Comprehensive Phylogenetic Analysis of Bovine Non-aureus Staphylococci Species Based on Whole-Genome Sequencing.</title>
        <authorList>
            <person name="Naushad S."/>
            <person name="Barkema H.W."/>
            <person name="Luby C."/>
            <person name="Condas L.A."/>
            <person name="Nobrega D.B."/>
            <person name="Carson D.A."/>
            <person name="De Buck J."/>
        </authorList>
    </citation>
    <scope>NUCLEOTIDE SEQUENCE [LARGE SCALE GENOMIC DNA]</scope>
    <source>
        <strain evidence="4 7">SNUC 105</strain>
        <strain evidence="5 6">SNUC 1363</strain>
        <strain evidence="3 8">SNUC 505</strain>
    </source>
</reference>
<evidence type="ECO:0000313" key="9">
    <source>
        <dbReference type="Proteomes" id="UP001240157"/>
    </source>
</evidence>
<dbReference type="EMBL" id="PZAO01000014">
    <property type="protein sequence ID" value="PTG69492.1"/>
    <property type="molecule type" value="Genomic_DNA"/>
</dbReference>
<keyword evidence="1" id="KW-0472">Membrane</keyword>
<dbReference type="Proteomes" id="UP001240157">
    <property type="component" value="Unassembled WGS sequence"/>
</dbReference>